<accession>A0A6N7PW24</accession>
<dbReference type="GO" id="GO:0042597">
    <property type="term" value="C:periplasmic space"/>
    <property type="evidence" value="ECO:0007669"/>
    <property type="project" value="InterPro"/>
</dbReference>
<feature type="chain" id="PRO_5027017431" evidence="1">
    <location>
        <begin position="27"/>
        <end position="447"/>
    </location>
</feature>
<gene>
    <name evidence="3" type="ORF">GF068_13880</name>
</gene>
<dbReference type="InterPro" id="IPR011042">
    <property type="entry name" value="6-blade_b-propeller_TolB-like"/>
</dbReference>
<dbReference type="Proteomes" id="UP000440224">
    <property type="component" value="Unassembled WGS sequence"/>
</dbReference>
<dbReference type="AlphaFoldDB" id="A0A6N7PW24"/>
<evidence type="ECO:0000313" key="3">
    <source>
        <dbReference type="EMBL" id="MRG93011.1"/>
    </source>
</evidence>
<keyword evidence="4" id="KW-1185">Reference proteome</keyword>
<reference evidence="3 4" key="1">
    <citation type="submission" date="2019-10" db="EMBL/GenBank/DDBJ databases">
        <title>A soil myxobacterium in the family Polyangiaceae.</title>
        <authorList>
            <person name="Li Y."/>
            <person name="Wang J."/>
        </authorList>
    </citation>
    <scope>NUCLEOTIDE SEQUENCE [LARGE SCALE GENOMIC DNA]</scope>
    <source>
        <strain evidence="3 4">DSM 14734</strain>
    </source>
</reference>
<evidence type="ECO:0000313" key="4">
    <source>
        <dbReference type="Proteomes" id="UP000440224"/>
    </source>
</evidence>
<name>A0A6N7PW24_9BACT</name>
<dbReference type="OrthoDB" id="9815657at2"/>
<feature type="signal peptide" evidence="1">
    <location>
        <begin position="1"/>
        <end position="26"/>
    </location>
</feature>
<dbReference type="RefSeq" id="WP_153819813.1">
    <property type="nucleotide sequence ID" value="NZ_WJIE01000003.1"/>
</dbReference>
<feature type="domain" description="TolB N-terminal" evidence="2">
    <location>
        <begin position="46"/>
        <end position="145"/>
    </location>
</feature>
<dbReference type="Pfam" id="PF07676">
    <property type="entry name" value="PD40"/>
    <property type="match status" value="1"/>
</dbReference>
<dbReference type="InterPro" id="IPR011659">
    <property type="entry name" value="WD40"/>
</dbReference>
<dbReference type="Pfam" id="PF04052">
    <property type="entry name" value="TolB_N"/>
    <property type="match status" value="1"/>
</dbReference>
<dbReference type="SUPFAM" id="SSF82171">
    <property type="entry name" value="DPP6 N-terminal domain-like"/>
    <property type="match status" value="1"/>
</dbReference>
<evidence type="ECO:0000259" key="2">
    <source>
        <dbReference type="Pfam" id="PF04052"/>
    </source>
</evidence>
<dbReference type="Gene3D" id="3.40.50.10070">
    <property type="entry name" value="TolB, N-terminal domain"/>
    <property type="match status" value="1"/>
</dbReference>
<dbReference type="EMBL" id="WJIE01000003">
    <property type="protein sequence ID" value="MRG93011.1"/>
    <property type="molecule type" value="Genomic_DNA"/>
</dbReference>
<comment type="caution">
    <text evidence="3">The sequence shown here is derived from an EMBL/GenBank/DDBJ whole genome shotgun (WGS) entry which is preliminary data.</text>
</comment>
<dbReference type="GO" id="GO:0015031">
    <property type="term" value="P:protein transport"/>
    <property type="evidence" value="ECO:0007669"/>
    <property type="project" value="InterPro"/>
</dbReference>
<dbReference type="SUPFAM" id="SSF52964">
    <property type="entry name" value="TolB, N-terminal domain"/>
    <property type="match status" value="1"/>
</dbReference>
<dbReference type="InterPro" id="IPR007195">
    <property type="entry name" value="TolB_N"/>
</dbReference>
<dbReference type="Gene3D" id="2.120.10.30">
    <property type="entry name" value="TolB, C-terminal domain"/>
    <property type="match status" value="1"/>
</dbReference>
<organism evidence="3 4">
    <name type="scientific">Polyangium spumosum</name>
    <dbReference type="NCBI Taxonomy" id="889282"/>
    <lineage>
        <taxon>Bacteria</taxon>
        <taxon>Pseudomonadati</taxon>
        <taxon>Myxococcota</taxon>
        <taxon>Polyangia</taxon>
        <taxon>Polyangiales</taxon>
        <taxon>Polyangiaceae</taxon>
        <taxon>Polyangium</taxon>
    </lineage>
</organism>
<proteinExistence type="predicted"/>
<sequence>MRLKKILLFAFALSSLSIGASKGAVADEPAPPPGDAPPNPEDLLGNIVVVAGATRPLPRIAVLPSSSWDEEDVIMRSVARRDLELSGEFEVLSDDDAPEEAWGARDLDVSIWAKKKVEALVEARARPLPAEGKVELRARVYLVRHGAAAVLDKRFLIPASDLREEAHRISDLVIGALTGQNGGFASRMTFVTGMGKLRRVFTVDADGHDPKPVSPVDEIAVAPAFGRGEELYWASSAQNGEYRIRTASGKVVDMPIKGSVYGLAFSRDRSRVAVSIADGSTIKVFVGPDFASLSPASEVGMALRPAFTPSGKLAYSGEGRFGQRIYVEDKPISPDGLFASAPTFCNHPDGVRAVFAVGVGKDTDLVSTDERGRGMVRLTQGQGRNGYPSCSPDGRLVAFFSTRTSGEGPGLYVMRLDGGRPKRISTLVGDSLRWDPLPPGRGVEMKN</sequence>
<evidence type="ECO:0000256" key="1">
    <source>
        <dbReference type="SAM" id="SignalP"/>
    </source>
</evidence>
<protein>
    <submittedName>
        <fullName evidence="3">TolB protein</fullName>
    </submittedName>
</protein>
<keyword evidence="1" id="KW-0732">Signal</keyword>